<gene>
    <name evidence="1" type="ORF">SD70_32155</name>
</gene>
<proteinExistence type="predicted"/>
<reference evidence="1 2" key="1">
    <citation type="submission" date="2014-12" db="EMBL/GenBank/DDBJ databases">
        <title>Draft genome sequence of Paenibacillus kamchatkensis strain B-2647.</title>
        <authorList>
            <person name="Karlyshev A.V."/>
            <person name="Kudryashova E.B."/>
        </authorList>
    </citation>
    <scope>NUCLEOTIDE SEQUENCE [LARGE SCALE GENOMIC DNA]</scope>
    <source>
        <strain evidence="1 2">VKM B-2647</strain>
    </source>
</reference>
<evidence type="ECO:0000313" key="1">
    <source>
        <dbReference type="EMBL" id="KIL35586.1"/>
    </source>
</evidence>
<protein>
    <submittedName>
        <fullName evidence="1">Uncharacterized protein</fullName>
    </submittedName>
</protein>
<accession>A0ABR5A3L1</accession>
<dbReference type="Proteomes" id="UP000031967">
    <property type="component" value="Unassembled WGS sequence"/>
</dbReference>
<dbReference type="EMBL" id="JXAK01000123">
    <property type="protein sequence ID" value="KIL35586.1"/>
    <property type="molecule type" value="Genomic_DNA"/>
</dbReference>
<comment type="caution">
    <text evidence="1">The sequence shown here is derived from an EMBL/GenBank/DDBJ whole genome shotgun (WGS) entry which is preliminary data.</text>
</comment>
<keyword evidence="2" id="KW-1185">Reference proteome</keyword>
<organism evidence="1 2">
    <name type="scientific">Gordoniibacillus kamchatkensis</name>
    <dbReference type="NCBI Taxonomy" id="1590651"/>
    <lineage>
        <taxon>Bacteria</taxon>
        <taxon>Bacillati</taxon>
        <taxon>Bacillota</taxon>
        <taxon>Bacilli</taxon>
        <taxon>Bacillales</taxon>
        <taxon>Paenibacillaceae</taxon>
        <taxon>Gordoniibacillus</taxon>
    </lineage>
</organism>
<evidence type="ECO:0000313" key="2">
    <source>
        <dbReference type="Proteomes" id="UP000031967"/>
    </source>
</evidence>
<name>A0ABR5A3L1_9BACL</name>
<sequence length="63" mass="6950">MKRTMDIVYCIQCESLVPIGNAAVAFRTGFYKVDIPLGQCAACMVALVGKQHPDEHYLLSMMA</sequence>